<evidence type="ECO:0000256" key="4">
    <source>
        <dbReference type="ARBA" id="ARBA00022448"/>
    </source>
</evidence>
<proteinExistence type="inferred from homology"/>
<evidence type="ECO:0000256" key="3">
    <source>
        <dbReference type="ARBA" id="ARBA00004514"/>
    </source>
</evidence>
<keyword evidence="8" id="KW-0969">Cilium</keyword>
<dbReference type="GO" id="GO:0060271">
    <property type="term" value="P:cilium assembly"/>
    <property type="evidence" value="ECO:0007669"/>
    <property type="project" value="TreeGrafter"/>
</dbReference>
<comment type="subcellular location">
    <subcellularLocation>
        <location evidence="1">Cell projection</location>
        <location evidence="1">Cilium</location>
    </subcellularLocation>
    <subcellularLocation>
        <location evidence="2">Cytoplasm</location>
        <location evidence="2">Cytoskeleton</location>
        <location evidence="2">Microtubule organizing center</location>
        <location evidence="2">Centrosome</location>
    </subcellularLocation>
    <subcellularLocation>
        <location evidence="3">Cytoplasm</location>
        <location evidence="3">Cytosol</location>
    </subcellularLocation>
</comment>
<dbReference type="GO" id="GO:0051959">
    <property type="term" value="F:dynein light intermediate chain binding"/>
    <property type="evidence" value="ECO:0007669"/>
    <property type="project" value="TreeGrafter"/>
</dbReference>
<dbReference type="GO" id="GO:0036064">
    <property type="term" value="C:ciliary basal body"/>
    <property type="evidence" value="ECO:0007669"/>
    <property type="project" value="TreeGrafter"/>
</dbReference>
<dbReference type="FunFam" id="1.20.58.1770:FF:000002">
    <property type="entry name" value="RILP-like protein 1 isoform X1"/>
    <property type="match status" value="1"/>
</dbReference>
<dbReference type="GeneID" id="120044958"/>
<feature type="domain" description="RH2" evidence="17">
    <location>
        <begin position="285"/>
        <end position="352"/>
    </location>
</feature>
<dbReference type="CDD" id="cd14445">
    <property type="entry name" value="RILP-like"/>
    <property type="match status" value="1"/>
</dbReference>
<accession>A0A8U0QLS4</accession>
<dbReference type="InterPro" id="IPR051241">
    <property type="entry name" value="DZIP_RILPL"/>
</dbReference>
<evidence type="ECO:0000256" key="15">
    <source>
        <dbReference type="SAM" id="MobiDB-lite"/>
    </source>
</evidence>
<keyword evidence="10" id="KW-0966">Cell projection</keyword>
<gene>
    <name evidence="19" type="primary">LOC120044958</name>
</gene>
<dbReference type="Pfam" id="PF09744">
    <property type="entry name" value="RH1"/>
    <property type="match status" value="1"/>
</dbReference>
<dbReference type="InterPro" id="IPR034743">
    <property type="entry name" value="RH1"/>
</dbReference>
<organism evidence="18 19">
    <name type="scientific">Salvelinus namaycush</name>
    <name type="common">Lake trout</name>
    <name type="synonym">Salmo namaycush</name>
    <dbReference type="NCBI Taxonomy" id="8040"/>
    <lineage>
        <taxon>Eukaryota</taxon>
        <taxon>Metazoa</taxon>
        <taxon>Chordata</taxon>
        <taxon>Craniata</taxon>
        <taxon>Vertebrata</taxon>
        <taxon>Euteleostomi</taxon>
        <taxon>Actinopterygii</taxon>
        <taxon>Neopterygii</taxon>
        <taxon>Teleostei</taxon>
        <taxon>Protacanthopterygii</taxon>
        <taxon>Salmoniformes</taxon>
        <taxon>Salmonidae</taxon>
        <taxon>Salmoninae</taxon>
        <taxon>Salvelinus</taxon>
    </lineage>
</organism>
<reference evidence="19" key="1">
    <citation type="submission" date="2025-08" db="UniProtKB">
        <authorList>
            <consortium name="RefSeq"/>
        </authorList>
    </citation>
    <scope>IDENTIFICATION</scope>
    <source>
        <tissue evidence="19">White muscle</tissue>
    </source>
</reference>
<evidence type="ECO:0000256" key="12">
    <source>
        <dbReference type="ARBA" id="ARBA00040816"/>
    </source>
</evidence>
<keyword evidence="4" id="KW-0813">Transport</keyword>
<evidence type="ECO:0000256" key="2">
    <source>
        <dbReference type="ARBA" id="ARBA00004300"/>
    </source>
</evidence>
<evidence type="ECO:0000256" key="7">
    <source>
        <dbReference type="ARBA" id="ARBA00023054"/>
    </source>
</evidence>
<evidence type="ECO:0000259" key="17">
    <source>
        <dbReference type="PROSITE" id="PS51777"/>
    </source>
</evidence>
<dbReference type="InterPro" id="IPR021563">
    <property type="entry name" value="RILP_dimer"/>
</dbReference>
<dbReference type="AlphaFoldDB" id="A0A8U0QLS4"/>
<dbReference type="Pfam" id="PF11461">
    <property type="entry name" value="RILP"/>
    <property type="match status" value="1"/>
</dbReference>
<dbReference type="PANTHER" id="PTHR21502">
    <property type="entry name" value="ZINC FINGER PROTEIN DZIP1"/>
    <property type="match status" value="1"/>
</dbReference>
<evidence type="ECO:0000256" key="13">
    <source>
        <dbReference type="ARBA" id="ARBA00042424"/>
    </source>
</evidence>
<evidence type="ECO:0000313" key="18">
    <source>
        <dbReference type="Proteomes" id="UP000808372"/>
    </source>
</evidence>
<dbReference type="PANTHER" id="PTHR21502:SF6">
    <property type="entry name" value="RILP-LIKE PROTEIN 1"/>
    <property type="match status" value="1"/>
</dbReference>
<dbReference type="PROSITE" id="PS51777">
    <property type="entry name" value="RH2"/>
    <property type="match status" value="1"/>
</dbReference>
<evidence type="ECO:0000256" key="5">
    <source>
        <dbReference type="ARBA" id="ARBA00022490"/>
    </source>
</evidence>
<dbReference type="RefSeq" id="XP_038845652.1">
    <property type="nucleotide sequence ID" value="XM_038989724.1"/>
</dbReference>
<evidence type="ECO:0000256" key="9">
    <source>
        <dbReference type="ARBA" id="ARBA00023212"/>
    </source>
</evidence>
<dbReference type="Proteomes" id="UP000808372">
    <property type="component" value="Chromosome 3"/>
</dbReference>
<dbReference type="GO" id="GO:0015031">
    <property type="term" value="P:protein transport"/>
    <property type="evidence" value="ECO:0007669"/>
    <property type="project" value="UniProtKB-KW"/>
</dbReference>
<dbReference type="GO" id="GO:0005813">
    <property type="term" value="C:centrosome"/>
    <property type="evidence" value="ECO:0007669"/>
    <property type="project" value="UniProtKB-SubCell"/>
</dbReference>
<feature type="region of interest" description="Disordered" evidence="15">
    <location>
        <begin position="319"/>
        <end position="352"/>
    </location>
</feature>
<dbReference type="KEGG" id="snh:120044958"/>
<comment type="similarity">
    <text evidence="11">Belongs to the RILPL family.</text>
</comment>
<dbReference type="PROSITE" id="PS51776">
    <property type="entry name" value="RH1"/>
    <property type="match status" value="1"/>
</dbReference>
<dbReference type="GO" id="GO:0031267">
    <property type="term" value="F:small GTPase binding"/>
    <property type="evidence" value="ECO:0007669"/>
    <property type="project" value="TreeGrafter"/>
</dbReference>
<dbReference type="Gene3D" id="1.20.58.1770">
    <property type="match status" value="1"/>
</dbReference>
<keyword evidence="6" id="KW-0653">Protein transport</keyword>
<protein>
    <recommendedName>
        <fullName evidence="12">RILP-like protein 1</fullName>
    </recommendedName>
    <alternativeName>
        <fullName evidence="13">Rab-interacting lysosomal-like protein 1</fullName>
    </alternativeName>
</protein>
<keyword evidence="9" id="KW-0206">Cytoskeleton</keyword>
<dbReference type="InterPro" id="IPR034744">
    <property type="entry name" value="RH2"/>
</dbReference>
<evidence type="ECO:0000256" key="11">
    <source>
        <dbReference type="ARBA" id="ARBA00038318"/>
    </source>
</evidence>
<feature type="domain" description="RH1" evidence="16">
    <location>
        <begin position="3"/>
        <end position="97"/>
    </location>
</feature>
<evidence type="ECO:0000259" key="16">
    <source>
        <dbReference type="PROSITE" id="PS51776"/>
    </source>
</evidence>
<evidence type="ECO:0000256" key="10">
    <source>
        <dbReference type="ARBA" id="ARBA00023273"/>
    </source>
</evidence>
<evidence type="ECO:0000256" key="1">
    <source>
        <dbReference type="ARBA" id="ARBA00004138"/>
    </source>
</evidence>
<evidence type="ECO:0000256" key="6">
    <source>
        <dbReference type="ARBA" id="ARBA00022927"/>
    </source>
</evidence>
<evidence type="ECO:0000256" key="8">
    <source>
        <dbReference type="ARBA" id="ARBA00023069"/>
    </source>
</evidence>
<evidence type="ECO:0000313" key="19">
    <source>
        <dbReference type="RefSeq" id="XP_038845652.1"/>
    </source>
</evidence>
<dbReference type="GO" id="GO:0046983">
    <property type="term" value="F:protein dimerization activity"/>
    <property type="evidence" value="ECO:0007669"/>
    <property type="project" value="InterPro"/>
</dbReference>
<feature type="coiled-coil region" evidence="14">
    <location>
        <begin position="102"/>
        <end position="189"/>
    </location>
</feature>
<dbReference type="GO" id="GO:0005829">
    <property type="term" value="C:cytosol"/>
    <property type="evidence" value="ECO:0007669"/>
    <property type="project" value="UniProtKB-SubCell"/>
</dbReference>
<evidence type="ECO:0000256" key="14">
    <source>
        <dbReference type="SAM" id="Coils"/>
    </source>
</evidence>
<keyword evidence="5" id="KW-0963">Cytoplasm</keyword>
<sequence length="398" mass="46244">MEEFGSALEKNVTDLTVMDVYDIAAVVGQEFERIIDQYGCEALSRLMPKVVRVLEIVEVMVSRNSISPETDELRLELDKLRLERMDRLEKEKKHKKELELVEDVWRGEAQDLLSQIAQLQEENKTLLTNMSIKDPMSEEDLQRHEGMSERERQVMKKLKEVVDKQRDEIRAKDRELTLKNEDIEALQQQQSRLMKINHDLRHKISVVEAQGKALIEQKVELEAGAQARVQEMGALRQEVTRLRERLQGDMPPQVPEVPPPQLPSPAQEVLCDEEVDGLGQKDPNRPRFTLQELRDVLHERNELKSKVFMLQEEVAYYKSEEVEDETGPPTPSPSPEQLRARPRHNAQPESGIKRLFSFFSRDKRRNSQRNAQFDDSFSSWAGNDEVYTEQAQEALQHM</sequence>
<keyword evidence="7 14" id="KW-0175">Coiled coil</keyword>
<keyword evidence="18" id="KW-1185">Reference proteome</keyword>
<dbReference type="Gene3D" id="6.10.230.10">
    <property type="match status" value="1"/>
</dbReference>
<name>A0A8U0QLS4_SALNM</name>
<dbReference type="SUPFAM" id="SSF161256">
    <property type="entry name" value="RILP dimerisation region"/>
    <property type="match status" value="1"/>
</dbReference>